<protein>
    <submittedName>
        <fullName evidence="2">SPOR domain-containing protein</fullName>
    </submittedName>
</protein>
<dbReference type="AlphaFoldDB" id="A0A7C5IY20"/>
<dbReference type="EMBL" id="DROM01000117">
    <property type="protein sequence ID" value="HHH12952.1"/>
    <property type="molecule type" value="Genomic_DNA"/>
</dbReference>
<evidence type="ECO:0000313" key="2">
    <source>
        <dbReference type="EMBL" id="HHH12952.1"/>
    </source>
</evidence>
<dbReference type="GO" id="GO:0042834">
    <property type="term" value="F:peptidoglycan binding"/>
    <property type="evidence" value="ECO:0007669"/>
    <property type="project" value="InterPro"/>
</dbReference>
<evidence type="ECO:0000259" key="1">
    <source>
        <dbReference type="Pfam" id="PF05036"/>
    </source>
</evidence>
<organism evidence="2">
    <name type="scientific">Thiolapillus brandeum</name>
    <dbReference type="NCBI Taxonomy" id="1076588"/>
    <lineage>
        <taxon>Bacteria</taxon>
        <taxon>Pseudomonadati</taxon>
        <taxon>Pseudomonadota</taxon>
        <taxon>Gammaproteobacteria</taxon>
        <taxon>Chromatiales</taxon>
        <taxon>Sedimenticolaceae</taxon>
        <taxon>Thiolapillus</taxon>
    </lineage>
</organism>
<feature type="domain" description="SPOR" evidence="1">
    <location>
        <begin position="17"/>
        <end position="82"/>
    </location>
</feature>
<dbReference type="Pfam" id="PF05036">
    <property type="entry name" value="SPOR"/>
    <property type="match status" value="1"/>
</dbReference>
<proteinExistence type="predicted"/>
<gene>
    <name evidence="2" type="ORF">ENJ98_01835</name>
</gene>
<dbReference type="InterPro" id="IPR007730">
    <property type="entry name" value="SPOR-like_dom"/>
</dbReference>
<dbReference type="Proteomes" id="UP000886100">
    <property type="component" value="Unassembled WGS sequence"/>
</dbReference>
<reference evidence="2" key="1">
    <citation type="journal article" date="2020" name="mSystems">
        <title>Genome- and Community-Level Interaction Insights into Carbon Utilization and Element Cycling Functions of Hydrothermarchaeota in Hydrothermal Sediment.</title>
        <authorList>
            <person name="Zhou Z."/>
            <person name="Liu Y."/>
            <person name="Xu W."/>
            <person name="Pan J."/>
            <person name="Luo Z.H."/>
            <person name="Li M."/>
        </authorList>
    </citation>
    <scope>NUCLEOTIDE SEQUENCE [LARGE SCALE GENOMIC DNA]</scope>
    <source>
        <strain evidence="2">HyVt-535</strain>
    </source>
</reference>
<accession>A0A7C5IY20</accession>
<comment type="caution">
    <text evidence="2">The sequence shown here is derived from an EMBL/GenBank/DDBJ whole genome shotgun (WGS) entry which is preliminary data.</text>
</comment>
<name>A0A7C5IY20_9GAMM</name>
<sequence length="132" mass="15600">MEGKTRVYRRPTMVDTSYWVYRPPLEDRARAREEVARLKEAGIEDLWLMPDGEFRNAISLGLYSRREAAYAHAEMLRNKGFEVEVRPRQKEMERYWLAFTDMPEGMLRELEERLPEGVFLEKKVCEQASAAP</sequence>